<proteinExistence type="predicted"/>
<evidence type="ECO:0000313" key="2">
    <source>
        <dbReference type="Proteomes" id="UP000709295"/>
    </source>
</evidence>
<organism evidence="1 2">
    <name type="scientific">Phytophthora aleatoria</name>
    <dbReference type="NCBI Taxonomy" id="2496075"/>
    <lineage>
        <taxon>Eukaryota</taxon>
        <taxon>Sar</taxon>
        <taxon>Stramenopiles</taxon>
        <taxon>Oomycota</taxon>
        <taxon>Peronosporomycetes</taxon>
        <taxon>Peronosporales</taxon>
        <taxon>Peronosporaceae</taxon>
        <taxon>Phytophthora</taxon>
    </lineage>
</organism>
<comment type="caution">
    <text evidence="1">The sequence shown here is derived from an EMBL/GenBank/DDBJ whole genome shotgun (WGS) entry which is preliminary data.</text>
</comment>
<sequence length="53" mass="6112">MVEHLVRYHASTYEDEFRSVQRREGSLDAFVKGDEFSIPPLPPLDSIAHIHFA</sequence>
<dbReference type="Proteomes" id="UP000709295">
    <property type="component" value="Unassembled WGS sequence"/>
</dbReference>
<accession>A0A8J5I5H1</accession>
<dbReference type="EMBL" id="JAENGY010001706">
    <property type="protein sequence ID" value="KAG6947462.1"/>
    <property type="molecule type" value="Genomic_DNA"/>
</dbReference>
<dbReference type="AlphaFoldDB" id="A0A8J5I5H1"/>
<protein>
    <submittedName>
        <fullName evidence="1">Uncharacterized protein</fullName>
    </submittedName>
</protein>
<keyword evidence="2" id="KW-1185">Reference proteome</keyword>
<gene>
    <name evidence="1" type="ORF">JG688_00015546</name>
</gene>
<name>A0A8J5I5H1_9STRA</name>
<reference evidence="1" key="1">
    <citation type="submission" date="2021-01" db="EMBL/GenBank/DDBJ databases">
        <title>Phytophthora aleatoria, a newly-described species from Pinus radiata is distinct from Phytophthora cactorum isolates based on comparative genomics.</title>
        <authorList>
            <person name="Mcdougal R."/>
            <person name="Panda P."/>
            <person name="Williams N."/>
            <person name="Studholme D.J."/>
        </authorList>
    </citation>
    <scope>NUCLEOTIDE SEQUENCE</scope>
    <source>
        <strain evidence="1">NZFS 4037</strain>
    </source>
</reference>
<evidence type="ECO:0000313" key="1">
    <source>
        <dbReference type="EMBL" id="KAG6947462.1"/>
    </source>
</evidence>